<gene>
    <name evidence="5" type="ORF">BJG266_LOCUS6323</name>
    <name evidence="6" type="ORF">QVE165_LOCUS27738</name>
</gene>
<dbReference type="OrthoDB" id="10263345at2759"/>
<comment type="caution">
    <text evidence="5">The sequence shown here is derived from an EMBL/GenBank/DDBJ whole genome shotgun (WGS) entry which is preliminary data.</text>
</comment>
<evidence type="ECO:0000313" key="8">
    <source>
        <dbReference type="Proteomes" id="UP000663877"/>
    </source>
</evidence>
<dbReference type="GO" id="GO:0042147">
    <property type="term" value="P:retrograde transport, endosome to Golgi"/>
    <property type="evidence" value="ECO:0007669"/>
    <property type="project" value="InterPro"/>
</dbReference>
<dbReference type="Proteomes" id="UP000663832">
    <property type="component" value="Unassembled WGS sequence"/>
</dbReference>
<dbReference type="GO" id="GO:1990745">
    <property type="term" value="C:EARP complex"/>
    <property type="evidence" value="ECO:0007669"/>
    <property type="project" value="InterPro"/>
</dbReference>
<feature type="domain" description="Vacuolar protein sorting-associated protein 54 N-terminal" evidence="4">
    <location>
        <begin position="2"/>
        <end position="81"/>
    </location>
</feature>
<evidence type="ECO:0000259" key="4">
    <source>
        <dbReference type="Pfam" id="PF10475"/>
    </source>
</evidence>
<dbReference type="PANTHER" id="PTHR13258:SF0">
    <property type="entry name" value="SYNDETIN"/>
    <property type="match status" value="1"/>
</dbReference>
<dbReference type="GO" id="GO:0005829">
    <property type="term" value="C:cytosol"/>
    <property type="evidence" value="ECO:0007669"/>
    <property type="project" value="GOC"/>
</dbReference>
<evidence type="ECO:0000313" key="6">
    <source>
        <dbReference type="EMBL" id="CAF1236691.1"/>
    </source>
</evidence>
<reference evidence="5" key="1">
    <citation type="submission" date="2021-02" db="EMBL/GenBank/DDBJ databases">
        <authorList>
            <person name="Nowell W R."/>
        </authorList>
    </citation>
    <scope>NUCLEOTIDE SEQUENCE</scope>
</reference>
<dbReference type="EMBL" id="CAJNOI010000018">
    <property type="protein sequence ID" value="CAF0822150.1"/>
    <property type="molecule type" value="Genomic_DNA"/>
</dbReference>
<accession>A0A813UE69</accession>
<dbReference type="Pfam" id="PF10475">
    <property type="entry name" value="Vps54_N"/>
    <property type="match status" value="1"/>
</dbReference>
<dbReference type="PANTHER" id="PTHR13258">
    <property type="entry name" value="SYNDETIN"/>
    <property type="match status" value="1"/>
</dbReference>
<dbReference type="InterPro" id="IPR040047">
    <property type="entry name" value="VPS50"/>
</dbReference>
<evidence type="ECO:0000256" key="1">
    <source>
        <dbReference type="ARBA" id="ARBA00022448"/>
    </source>
</evidence>
<sequence length="219" mass="26070">MLVEISIDVTLAKLCSYFNSHTYQRLLNAYRLLGKSLTSMDQLQMHFVNVVQTHTLEILLKTVATINNEQNLSSYSDLCKEFRFFCETSSISFNQKSDFDLFDRYLYTEHEHPFDLDQTRTTFFSSWLQYKSDSENEQKRSSMYGNRSHYHDDKNESTIVTNTTLNVIRLFGRYMKMIEMLKPIAFDVIICMTQFFDYYLYTVYPLFALSSKYFTIDYI</sequence>
<name>A0A813UE69_9BILA</name>
<organism evidence="5 8">
    <name type="scientific">Adineta steineri</name>
    <dbReference type="NCBI Taxonomy" id="433720"/>
    <lineage>
        <taxon>Eukaryota</taxon>
        <taxon>Metazoa</taxon>
        <taxon>Spiralia</taxon>
        <taxon>Gnathifera</taxon>
        <taxon>Rotifera</taxon>
        <taxon>Eurotatoria</taxon>
        <taxon>Bdelloidea</taxon>
        <taxon>Adinetida</taxon>
        <taxon>Adinetidae</taxon>
        <taxon>Adineta</taxon>
    </lineage>
</organism>
<dbReference type="InterPro" id="IPR019515">
    <property type="entry name" value="VPS54_N"/>
</dbReference>
<evidence type="ECO:0000256" key="2">
    <source>
        <dbReference type="ARBA" id="ARBA00022927"/>
    </source>
</evidence>
<dbReference type="GO" id="GO:0032456">
    <property type="term" value="P:endocytic recycling"/>
    <property type="evidence" value="ECO:0007669"/>
    <property type="project" value="InterPro"/>
</dbReference>
<dbReference type="EMBL" id="CAJNOM010000212">
    <property type="protein sequence ID" value="CAF1236691.1"/>
    <property type="molecule type" value="Genomic_DNA"/>
</dbReference>
<keyword evidence="3" id="KW-0175">Coiled coil</keyword>
<proteinExistence type="predicted"/>
<dbReference type="AlphaFoldDB" id="A0A813UE69"/>
<evidence type="ECO:0000256" key="3">
    <source>
        <dbReference type="ARBA" id="ARBA00023054"/>
    </source>
</evidence>
<protein>
    <recommendedName>
        <fullName evidence="4">Vacuolar protein sorting-associated protein 54 N-terminal domain-containing protein</fullName>
    </recommendedName>
</protein>
<dbReference type="GO" id="GO:0015031">
    <property type="term" value="P:protein transport"/>
    <property type="evidence" value="ECO:0007669"/>
    <property type="project" value="UniProtKB-KW"/>
</dbReference>
<dbReference type="GO" id="GO:0000149">
    <property type="term" value="F:SNARE binding"/>
    <property type="evidence" value="ECO:0007669"/>
    <property type="project" value="TreeGrafter"/>
</dbReference>
<keyword evidence="2" id="KW-0653">Protein transport</keyword>
<keyword evidence="1" id="KW-0813">Transport</keyword>
<keyword evidence="7" id="KW-1185">Reference proteome</keyword>
<dbReference type="Proteomes" id="UP000663877">
    <property type="component" value="Unassembled WGS sequence"/>
</dbReference>
<evidence type="ECO:0000313" key="5">
    <source>
        <dbReference type="EMBL" id="CAF0822150.1"/>
    </source>
</evidence>
<evidence type="ECO:0000313" key="7">
    <source>
        <dbReference type="Proteomes" id="UP000663832"/>
    </source>
</evidence>